<dbReference type="EC" id="3.6.4.-" evidence="9 10"/>
<evidence type="ECO:0000313" key="15">
    <source>
        <dbReference type="Proteomes" id="UP000321291"/>
    </source>
</evidence>
<evidence type="ECO:0000256" key="2">
    <source>
        <dbReference type="ARBA" id="ARBA00022741"/>
    </source>
</evidence>
<accession>A0A5B8VN94</accession>
<feature type="binding site" evidence="9">
    <location>
        <begin position="368"/>
        <end position="373"/>
    </location>
    <ligand>
        <name>ATP</name>
        <dbReference type="ChEBI" id="CHEBI:30616"/>
    </ligand>
</feature>
<keyword evidence="8 9" id="KW-0804">Transcription</keyword>
<protein>
    <recommendedName>
        <fullName evidence="9 10">Transcription termination factor Rho</fullName>
        <ecNumber evidence="9 10">3.6.4.-</ecNumber>
    </recommendedName>
    <alternativeName>
        <fullName evidence="9">ATP-dependent helicase Rho</fullName>
    </alternativeName>
</protein>
<dbReference type="InterPro" id="IPR027417">
    <property type="entry name" value="P-loop_NTPase"/>
</dbReference>
<keyword evidence="2 9" id="KW-0547">Nucleotide-binding</keyword>
<evidence type="ECO:0000256" key="1">
    <source>
        <dbReference type="ARBA" id="ARBA00022472"/>
    </source>
</evidence>
<dbReference type="SMART" id="SM00959">
    <property type="entry name" value="Rho_N"/>
    <property type="match status" value="1"/>
</dbReference>
<name>A0A5B8VN94_9BACT</name>
<reference evidence="14 15" key="1">
    <citation type="journal article" date="2017" name="Int. J. Syst. Evol. Microbiol.">
        <title>Arachidicoccus ginsenosidivorans sp. nov., with ginsenoside-converting activity isolated from ginseng cultivating soil.</title>
        <authorList>
            <person name="Siddiqi M.Z."/>
            <person name="Aslam Z."/>
            <person name="Im W.T."/>
        </authorList>
    </citation>
    <scope>NUCLEOTIDE SEQUENCE [LARGE SCALE GENOMIC DNA]</scope>
    <source>
        <strain evidence="14 15">Gsoil 809</strain>
    </source>
</reference>
<dbReference type="Gene3D" id="2.40.50.140">
    <property type="entry name" value="Nucleic acid-binding proteins"/>
    <property type="match status" value="1"/>
</dbReference>
<dbReference type="AlphaFoldDB" id="A0A5B8VN94"/>
<dbReference type="GO" id="GO:0006353">
    <property type="term" value="P:DNA-templated transcription termination"/>
    <property type="evidence" value="ECO:0007669"/>
    <property type="project" value="UniProtKB-UniRule"/>
</dbReference>
<evidence type="ECO:0000256" key="5">
    <source>
        <dbReference type="ARBA" id="ARBA00022840"/>
    </source>
</evidence>
<keyword evidence="1 9" id="KW-0806">Transcription termination</keyword>
<dbReference type="GO" id="GO:0004386">
    <property type="term" value="F:helicase activity"/>
    <property type="evidence" value="ECO:0007669"/>
    <property type="project" value="UniProtKB-UniRule"/>
</dbReference>
<evidence type="ECO:0000313" key="14">
    <source>
        <dbReference type="EMBL" id="QEC71708.1"/>
    </source>
</evidence>
<evidence type="ECO:0000259" key="13">
    <source>
        <dbReference type="PROSITE" id="PS51856"/>
    </source>
</evidence>
<evidence type="ECO:0000256" key="8">
    <source>
        <dbReference type="ARBA" id="ARBA00023163"/>
    </source>
</evidence>
<dbReference type="SUPFAM" id="SSF50249">
    <property type="entry name" value="Nucleic acid-binding proteins"/>
    <property type="match status" value="1"/>
</dbReference>
<feature type="compositionally biased region" description="Acidic residues" evidence="12">
    <location>
        <begin position="76"/>
        <end position="87"/>
    </location>
</feature>
<feature type="binding site" evidence="9">
    <location>
        <position position="399"/>
    </location>
    <ligand>
        <name>ATP</name>
        <dbReference type="ChEBI" id="CHEBI:30616"/>
    </ligand>
</feature>
<dbReference type="SMART" id="SM00357">
    <property type="entry name" value="CSP"/>
    <property type="match status" value="1"/>
</dbReference>
<feature type="binding site" evidence="9">
    <location>
        <begin position="356"/>
        <end position="361"/>
    </location>
    <ligand>
        <name>ATP</name>
        <dbReference type="ChEBI" id="CHEBI:30616"/>
    </ligand>
</feature>
<comment type="function">
    <text evidence="9">Facilitates transcription termination by a mechanism that involves Rho binding to the nascent RNA, activation of Rho's RNA-dependent ATPase activity, and release of the mRNA from the DNA template.</text>
</comment>
<dbReference type="EMBL" id="CP042434">
    <property type="protein sequence ID" value="QEC71708.1"/>
    <property type="molecule type" value="Genomic_DNA"/>
</dbReference>
<feature type="domain" description="Rho RNA-BD" evidence="13">
    <location>
        <begin position="238"/>
        <end position="313"/>
    </location>
</feature>
<keyword evidence="15" id="KW-1185">Reference proteome</keyword>
<keyword evidence="4 9" id="KW-0347">Helicase</keyword>
<dbReference type="PANTHER" id="PTHR46425">
    <property type="entry name" value="TRANSCRIPTION TERMINATION FACTOR RHO"/>
    <property type="match status" value="1"/>
</dbReference>
<dbReference type="SMART" id="SM00382">
    <property type="entry name" value="AAA"/>
    <property type="match status" value="1"/>
</dbReference>
<keyword evidence="7 9" id="KW-0805">Transcription regulation</keyword>
<feature type="compositionally biased region" description="Basic and acidic residues" evidence="12">
    <location>
        <begin position="106"/>
        <end position="130"/>
    </location>
</feature>
<dbReference type="NCBIfam" id="TIGR00767">
    <property type="entry name" value="rho"/>
    <property type="match status" value="1"/>
</dbReference>
<dbReference type="HAMAP" id="MF_01884">
    <property type="entry name" value="Rho"/>
    <property type="match status" value="1"/>
</dbReference>
<dbReference type="InterPro" id="IPR011129">
    <property type="entry name" value="CSD"/>
</dbReference>
<organism evidence="14 15">
    <name type="scientific">Arachidicoccus ginsenosidivorans</name>
    <dbReference type="NCBI Taxonomy" id="496057"/>
    <lineage>
        <taxon>Bacteria</taxon>
        <taxon>Pseudomonadati</taxon>
        <taxon>Bacteroidota</taxon>
        <taxon>Chitinophagia</taxon>
        <taxon>Chitinophagales</taxon>
        <taxon>Chitinophagaceae</taxon>
        <taxon>Arachidicoccus</taxon>
    </lineage>
</organism>
<dbReference type="InterPro" id="IPR003593">
    <property type="entry name" value="AAA+_ATPase"/>
</dbReference>
<evidence type="ECO:0000256" key="6">
    <source>
        <dbReference type="ARBA" id="ARBA00022884"/>
    </source>
</evidence>
<comment type="subunit">
    <text evidence="9">Homohexamer. The homohexamer assembles into an open ring structure.</text>
</comment>
<keyword evidence="5 9" id="KW-0067">ATP-binding</keyword>
<evidence type="ECO:0000256" key="7">
    <source>
        <dbReference type="ARBA" id="ARBA00023015"/>
    </source>
</evidence>
<dbReference type="InterPro" id="IPR011112">
    <property type="entry name" value="Rho-like_N"/>
</dbReference>
<dbReference type="InterPro" id="IPR000194">
    <property type="entry name" value="ATPase_F1/V1/A1_a/bsu_nucl-bd"/>
</dbReference>
<dbReference type="KEGG" id="agi:FSB73_08560"/>
<dbReference type="Proteomes" id="UP000321291">
    <property type="component" value="Chromosome"/>
</dbReference>
<dbReference type="OrthoDB" id="9805197at2"/>
<evidence type="ECO:0000256" key="11">
    <source>
        <dbReference type="PROSITE-ProRule" id="PRU01203"/>
    </source>
</evidence>
<dbReference type="InterPro" id="IPR041703">
    <property type="entry name" value="Rho_factor_ATP-bd"/>
</dbReference>
<dbReference type="NCBIfam" id="NF006886">
    <property type="entry name" value="PRK09376.1"/>
    <property type="match status" value="1"/>
</dbReference>
<keyword evidence="6 9" id="KW-0694">RNA-binding</keyword>
<evidence type="ECO:0000256" key="12">
    <source>
        <dbReference type="SAM" id="MobiDB-lite"/>
    </source>
</evidence>
<dbReference type="GO" id="GO:0016787">
    <property type="term" value="F:hydrolase activity"/>
    <property type="evidence" value="ECO:0007669"/>
    <property type="project" value="UniProtKB-KW"/>
</dbReference>
<keyword evidence="3 9" id="KW-0378">Hydrolase</keyword>
<feature type="region of interest" description="Disordered" evidence="12">
    <location>
        <begin position="35"/>
        <end position="173"/>
    </location>
</feature>
<evidence type="ECO:0000256" key="10">
    <source>
        <dbReference type="NCBIfam" id="TIGR00767"/>
    </source>
</evidence>
<dbReference type="InterPro" id="IPR012340">
    <property type="entry name" value="NA-bd_OB-fold"/>
</dbReference>
<proteinExistence type="inferred from homology"/>
<dbReference type="GO" id="GO:0003723">
    <property type="term" value="F:RNA binding"/>
    <property type="evidence" value="ECO:0007669"/>
    <property type="project" value="UniProtKB-UniRule"/>
</dbReference>
<dbReference type="Gene3D" id="3.40.50.300">
    <property type="entry name" value="P-loop containing nucleotide triphosphate hydrolases"/>
    <property type="match status" value="1"/>
</dbReference>
<evidence type="ECO:0000256" key="3">
    <source>
        <dbReference type="ARBA" id="ARBA00022801"/>
    </source>
</evidence>
<feature type="compositionally biased region" description="Basic and acidic residues" evidence="12">
    <location>
        <begin position="35"/>
        <end position="59"/>
    </location>
</feature>
<dbReference type="SUPFAM" id="SSF52540">
    <property type="entry name" value="P-loop containing nucleoside triphosphate hydrolases"/>
    <property type="match status" value="1"/>
</dbReference>
<dbReference type="CDD" id="cd01128">
    <property type="entry name" value="rho_factor_C"/>
    <property type="match status" value="1"/>
</dbReference>
<dbReference type="RefSeq" id="WP_146781085.1">
    <property type="nucleotide sequence ID" value="NZ_CP042434.1"/>
</dbReference>
<dbReference type="GO" id="GO:0005829">
    <property type="term" value="C:cytosol"/>
    <property type="evidence" value="ECO:0007669"/>
    <property type="project" value="UniProtKB-ARBA"/>
</dbReference>
<dbReference type="InterPro" id="IPR004665">
    <property type="entry name" value="Term_rho"/>
</dbReference>
<dbReference type="Pfam" id="PF00006">
    <property type="entry name" value="ATP-synt_ab"/>
    <property type="match status" value="1"/>
</dbReference>
<dbReference type="GO" id="GO:0008186">
    <property type="term" value="F:ATP-dependent activity, acting on RNA"/>
    <property type="evidence" value="ECO:0007669"/>
    <property type="project" value="UniProtKB-UniRule"/>
</dbReference>
<comment type="caution">
    <text evidence="9">Lacks conserved residue(s) required for the propagation of feature annotation.</text>
</comment>
<evidence type="ECO:0000256" key="9">
    <source>
        <dbReference type="HAMAP-Rule" id="MF_01884"/>
    </source>
</evidence>
<evidence type="ECO:0000256" key="4">
    <source>
        <dbReference type="ARBA" id="ARBA00022806"/>
    </source>
</evidence>
<gene>
    <name evidence="9" type="primary">rho</name>
    <name evidence="14" type="ORF">FSB73_08560</name>
</gene>
<dbReference type="PANTHER" id="PTHR46425:SF1">
    <property type="entry name" value="TRANSCRIPTION TERMINATION FACTOR RHO"/>
    <property type="match status" value="1"/>
</dbReference>
<dbReference type="Gene3D" id="1.10.720.10">
    <property type="match status" value="1"/>
</dbReference>
<dbReference type="PROSITE" id="PS51856">
    <property type="entry name" value="RHO_RNA_BD"/>
    <property type="match status" value="1"/>
</dbReference>
<dbReference type="InterPro" id="IPR011113">
    <property type="entry name" value="Rho_RNA-bd"/>
</dbReference>
<dbReference type="GO" id="GO:0005524">
    <property type="term" value="F:ATP binding"/>
    <property type="evidence" value="ECO:0007669"/>
    <property type="project" value="UniProtKB-UniRule"/>
</dbReference>
<sequence length="605" mass="67196">MYDILQLNDMLVPQLLKIAEQLKVKVPASKKNDKQDLIYKILDKQAVDESEDKKTGEKKKPGRKRTIKATTGNTTEDAEVMSDEPEQETTPRKRARKTIKKAPVAKAEKREDGDSQEKVGVKLEAKKEAKNPVGRPPATKKTEEPAPVTPASKPKTITAATQTKEKKTATPDSDLLSDAEIPKISDAFLALLSNDEGDISVEELEKLDESDLIPPAINDRRPKFQKKEPVFNIEFDGIILSEGVLEMMPDGYGFLRSSDYNYLSSPDDVYVSPSQIKLFGLKTGDTVYGSVRPPKEGEKYFALLKVETINGKSPDEVRDRVPFDYLTPLFPFEKLNLYQNSMNYSTRIMDLFTPIGKGQRGLIVSPPKVGKTVLLKEVANAIAANHPECYLMVVLIDERPEEVTDMERSVKAEVIASTFDEPAEKHVKVSAMALQKAKRLVECGHDVVILLDSITRLARAHNTVAPASGKVLSGGVESNAMQKPKQFFGAARKIEHGGSLTILATALVDTGSKMDEVIFEEFKGTGNMELLLDRRLANRRIFPAIDIVASSTRRDDLLISKEALTRINVLRVYLSDMKTEEAMNDLLKQMRGTKSNEEFLASMNG</sequence>
<dbReference type="CDD" id="cd04459">
    <property type="entry name" value="Rho_CSD"/>
    <property type="match status" value="1"/>
</dbReference>
<dbReference type="Pfam" id="PF07497">
    <property type="entry name" value="Rho_RNA_bind"/>
    <property type="match status" value="1"/>
</dbReference>
<dbReference type="Pfam" id="PF07498">
    <property type="entry name" value="Rho_N"/>
    <property type="match status" value="1"/>
</dbReference>
<comment type="similarity">
    <text evidence="9 11">Belongs to the Rho family.</text>
</comment>